<gene>
    <name evidence="1" type="ORF">L211DRAFT_851713</name>
</gene>
<evidence type="ECO:0000313" key="2">
    <source>
        <dbReference type="Proteomes" id="UP000267821"/>
    </source>
</evidence>
<dbReference type="EMBL" id="ML121563">
    <property type="protein sequence ID" value="RPB21116.1"/>
    <property type="molecule type" value="Genomic_DNA"/>
</dbReference>
<accession>A0A3N4LEI0</accession>
<evidence type="ECO:0000313" key="1">
    <source>
        <dbReference type="EMBL" id="RPB21116.1"/>
    </source>
</evidence>
<proteinExistence type="predicted"/>
<dbReference type="InParanoid" id="A0A3N4LEI0"/>
<sequence length="162" mass="18258">MPAGLVYLFAAGTVSNPRNEKQLTEILTQQQIRALQCTRWIGIPGIVLGQGSSHDPTLKPSNRLTAKEKEGLQAHLSKVSLHKNTPEMMCYPALFYFYFLKYSLLLFNPSKGTMRSPPETREDSEEGKLICQLHRARKIRVKVNKTQDPHAVINSDDPGRPD</sequence>
<name>A0A3N4LEI0_9PEZI</name>
<protein>
    <submittedName>
        <fullName evidence="1">Uncharacterized protein</fullName>
    </submittedName>
</protein>
<dbReference type="Proteomes" id="UP000267821">
    <property type="component" value="Unassembled WGS sequence"/>
</dbReference>
<reference evidence="1 2" key="1">
    <citation type="journal article" date="2018" name="Nat. Ecol. Evol.">
        <title>Pezizomycetes genomes reveal the molecular basis of ectomycorrhizal truffle lifestyle.</title>
        <authorList>
            <person name="Murat C."/>
            <person name="Payen T."/>
            <person name="Noel B."/>
            <person name="Kuo A."/>
            <person name="Morin E."/>
            <person name="Chen J."/>
            <person name="Kohler A."/>
            <person name="Krizsan K."/>
            <person name="Balestrini R."/>
            <person name="Da Silva C."/>
            <person name="Montanini B."/>
            <person name="Hainaut M."/>
            <person name="Levati E."/>
            <person name="Barry K.W."/>
            <person name="Belfiori B."/>
            <person name="Cichocki N."/>
            <person name="Clum A."/>
            <person name="Dockter R.B."/>
            <person name="Fauchery L."/>
            <person name="Guy J."/>
            <person name="Iotti M."/>
            <person name="Le Tacon F."/>
            <person name="Lindquist E.A."/>
            <person name="Lipzen A."/>
            <person name="Malagnac F."/>
            <person name="Mello A."/>
            <person name="Molinier V."/>
            <person name="Miyauchi S."/>
            <person name="Poulain J."/>
            <person name="Riccioni C."/>
            <person name="Rubini A."/>
            <person name="Sitrit Y."/>
            <person name="Splivallo R."/>
            <person name="Traeger S."/>
            <person name="Wang M."/>
            <person name="Zifcakova L."/>
            <person name="Wipf D."/>
            <person name="Zambonelli A."/>
            <person name="Paolocci F."/>
            <person name="Nowrousian M."/>
            <person name="Ottonello S."/>
            <person name="Baldrian P."/>
            <person name="Spatafora J.W."/>
            <person name="Henrissat B."/>
            <person name="Nagy L.G."/>
            <person name="Aury J.M."/>
            <person name="Wincker P."/>
            <person name="Grigoriev I.V."/>
            <person name="Bonfante P."/>
            <person name="Martin F.M."/>
        </authorList>
    </citation>
    <scope>NUCLEOTIDE SEQUENCE [LARGE SCALE GENOMIC DNA]</scope>
    <source>
        <strain evidence="1 2">ATCC MYA-4762</strain>
    </source>
</reference>
<dbReference type="AlphaFoldDB" id="A0A3N4LEI0"/>
<keyword evidence="2" id="KW-1185">Reference proteome</keyword>
<organism evidence="1 2">
    <name type="scientific">Terfezia boudieri ATCC MYA-4762</name>
    <dbReference type="NCBI Taxonomy" id="1051890"/>
    <lineage>
        <taxon>Eukaryota</taxon>
        <taxon>Fungi</taxon>
        <taxon>Dikarya</taxon>
        <taxon>Ascomycota</taxon>
        <taxon>Pezizomycotina</taxon>
        <taxon>Pezizomycetes</taxon>
        <taxon>Pezizales</taxon>
        <taxon>Pezizaceae</taxon>
        <taxon>Terfezia</taxon>
    </lineage>
</organism>